<feature type="region of interest" description="Disordered" evidence="1">
    <location>
        <begin position="74"/>
        <end position="132"/>
    </location>
</feature>
<name>A0A2H3P8W0_9BACT</name>
<feature type="compositionally biased region" description="Polar residues" evidence="1">
    <location>
        <begin position="103"/>
        <end position="119"/>
    </location>
</feature>
<protein>
    <submittedName>
        <fullName evidence="2">Uncharacterized protein</fullName>
    </submittedName>
</protein>
<feature type="compositionally biased region" description="Basic and acidic residues" evidence="1">
    <location>
        <begin position="235"/>
        <end position="248"/>
    </location>
</feature>
<accession>A0A2H3P8W0</accession>
<comment type="caution">
    <text evidence="2">The sequence shown here is derived from an EMBL/GenBank/DDBJ whole genome shotgun (WGS) entry which is preliminary data.</text>
</comment>
<evidence type="ECO:0000313" key="3">
    <source>
        <dbReference type="Proteomes" id="UP000221024"/>
    </source>
</evidence>
<dbReference type="AlphaFoldDB" id="A0A2H3P8W0"/>
<feature type="compositionally biased region" description="Basic residues" evidence="1">
    <location>
        <begin position="78"/>
        <end position="87"/>
    </location>
</feature>
<dbReference type="Gene3D" id="1.25.40.10">
    <property type="entry name" value="Tetratricopeptide repeat domain"/>
    <property type="match status" value="1"/>
</dbReference>
<evidence type="ECO:0000313" key="2">
    <source>
        <dbReference type="EMBL" id="PEN08351.1"/>
    </source>
</evidence>
<dbReference type="SUPFAM" id="SSF48452">
    <property type="entry name" value="TPR-like"/>
    <property type="match status" value="1"/>
</dbReference>
<reference evidence="2 3" key="1">
    <citation type="submission" date="2017-10" db="EMBL/GenBank/DDBJ databases">
        <title>Draft genome of Longimonas halophila.</title>
        <authorList>
            <person name="Goh K.M."/>
            <person name="Shamsir M.S."/>
            <person name="Lim S.W."/>
        </authorList>
    </citation>
    <scope>NUCLEOTIDE SEQUENCE [LARGE SCALE GENOMIC DNA]</scope>
    <source>
        <strain evidence="2 3">KCTC 42399</strain>
    </source>
</reference>
<keyword evidence="3" id="KW-1185">Reference proteome</keyword>
<sequence length="263" mass="28595">MAASVIQDALELLRTQSVVEAIDCLEAAVVETPAYPAAYVLLARAYEARKNWGAARSAWDQAYVLMPHSPTVQDGRTRVRSLIRKQRRAEASSDRPASPDAPRSQQDADAPSATPSNAPTDEALPSLSMDDGPADLEALRAQADQAAQDHAAAAFDSEAPSSAEALDQIDDDLDALIEELQSARIRPDPNIDDLPPDELDDDIDDMVSETLARIYASQGAYHEAARVYVQLAAQEPDRSEERLREASKMRQKARAQDDSSGEQ</sequence>
<organism evidence="2 3">
    <name type="scientific">Longimonas halophila</name>
    <dbReference type="NCBI Taxonomy" id="1469170"/>
    <lineage>
        <taxon>Bacteria</taxon>
        <taxon>Pseudomonadati</taxon>
        <taxon>Rhodothermota</taxon>
        <taxon>Rhodothermia</taxon>
        <taxon>Rhodothermales</taxon>
        <taxon>Salisaetaceae</taxon>
        <taxon>Longimonas</taxon>
    </lineage>
</organism>
<dbReference type="RefSeq" id="WP_098061390.1">
    <property type="nucleotide sequence ID" value="NZ_PDEP01000003.1"/>
</dbReference>
<feature type="region of interest" description="Disordered" evidence="1">
    <location>
        <begin position="234"/>
        <end position="263"/>
    </location>
</feature>
<dbReference type="Proteomes" id="UP000221024">
    <property type="component" value="Unassembled WGS sequence"/>
</dbReference>
<evidence type="ECO:0000256" key="1">
    <source>
        <dbReference type="SAM" id="MobiDB-lite"/>
    </source>
</evidence>
<proteinExistence type="predicted"/>
<dbReference type="InterPro" id="IPR011990">
    <property type="entry name" value="TPR-like_helical_dom_sf"/>
</dbReference>
<dbReference type="EMBL" id="PDEP01000003">
    <property type="protein sequence ID" value="PEN08351.1"/>
    <property type="molecule type" value="Genomic_DNA"/>
</dbReference>
<dbReference type="OrthoDB" id="594666at2"/>
<gene>
    <name evidence="2" type="ORF">CRI93_04345</name>
</gene>